<evidence type="ECO:0000256" key="7">
    <source>
        <dbReference type="ARBA" id="ARBA00022801"/>
    </source>
</evidence>
<reference evidence="12" key="3">
    <citation type="submission" date="2025-09" db="UniProtKB">
        <authorList>
            <consortium name="Ensembl"/>
        </authorList>
    </citation>
    <scope>IDENTIFICATION</scope>
</reference>
<dbReference type="PANTHER" id="PTHR37984:SF5">
    <property type="entry name" value="PROTEIN NYNRIN-LIKE"/>
    <property type="match status" value="1"/>
</dbReference>
<reference evidence="12" key="2">
    <citation type="submission" date="2025-08" db="UniProtKB">
        <authorList>
            <consortium name="Ensembl"/>
        </authorList>
    </citation>
    <scope>IDENTIFICATION</scope>
</reference>
<evidence type="ECO:0000256" key="10">
    <source>
        <dbReference type="SAM" id="MobiDB-lite"/>
    </source>
</evidence>
<keyword evidence="3" id="KW-0808">Transferase</keyword>
<feature type="region of interest" description="Disordered" evidence="10">
    <location>
        <begin position="1"/>
        <end position="21"/>
    </location>
</feature>
<dbReference type="InterPro" id="IPR000477">
    <property type="entry name" value="RT_dom"/>
</dbReference>
<dbReference type="CDD" id="cd01647">
    <property type="entry name" value="RT_LTR"/>
    <property type="match status" value="1"/>
</dbReference>
<dbReference type="STRING" id="62062.ENSHHUP00000040348"/>
<keyword evidence="8" id="KW-0695">RNA-directed DNA polymerase</keyword>
<name>A0A4W5MRE3_9TELE</name>
<evidence type="ECO:0000256" key="8">
    <source>
        <dbReference type="ARBA" id="ARBA00022918"/>
    </source>
</evidence>
<evidence type="ECO:0000256" key="1">
    <source>
        <dbReference type="ARBA" id="ARBA00010879"/>
    </source>
</evidence>
<dbReference type="GO" id="GO:0003964">
    <property type="term" value="F:RNA-directed DNA polymerase activity"/>
    <property type="evidence" value="ECO:0007669"/>
    <property type="project" value="UniProtKB-KW"/>
</dbReference>
<evidence type="ECO:0000256" key="3">
    <source>
        <dbReference type="ARBA" id="ARBA00022679"/>
    </source>
</evidence>
<organism evidence="12 13">
    <name type="scientific">Hucho hucho</name>
    <name type="common">huchen</name>
    <dbReference type="NCBI Taxonomy" id="62062"/>
    <lineage>
        <taxon>Eukaryota</taxon>
        <taxon>Metazoa</taxon>
        <taxon>Chordata</taxon>
        <taxon>Craniata</taxon>
        <taxon>Vertebrata</taxon>
        <taxon>Euteleostomi</taxon>
        <taxon>Actinopterygii</taxon>
        <taxon>Neopterygii</taxon>
        <taxon>Teleostei</taxon>
        <taxon>Protacanthopterygii</taxon>
        <taxon>Salmoniformes</taxon>
        <taxon>Salmonidae</taxon>
        <taxon>Salmoninae</taxon>
        <taxon>Hucho</taxon>
    </lineage>
</organism>
<dbReference type="Proteomes" id="UP000314982">
    <property type="component" value="Unassembled WGS sequence"/>
</dbReference>
<evidence type="ECO:0000256" key="6">
    <source>
        <dbReference type="ARBA" id="ARBA00022759"/>
    </source>
</evidence>
<accession>A0A4W5MRE3</accession>
<evidence type="ECO:0000256" key="2">
    <source>
        <dbReference type="ARBA" id="ARBA00012180"/>
    </source>
</evidence>
<keyword evidence="6" id="KW-0255">Endonuclease</keyword>
<dbReference type="GO" id="GO:0004523">
    <property type="term" value="F:RNA-DNA hybrid ribonuclease activity"/>
    <property type="evidence" value="ECO:0007669"/>
    <property type="project" value="UniProtKB-EC"/>
</dbReference>
<dbReference type="FunFam" id="3.30.70.270:FF:000020">
    <property type="entry name" value="Transposon Tf2-6 polyprotein-like Protein"/>
    <property type="match status" value="1"/>
</dbReference>
<evidence type="ECO:0000313" key="12">
    <source>
        <dbReference type="Ensembl" id="ENSHHUP00000040348.1"/>
    </source>
</evidence>
<dbReference type="CDD" id="cd09274">
    <property type="entry name" value="RNase_HI_RT_Ty3"/>
    <property type="match status" value="1"/>
</dbReference>
<evidence type="ECO:0000256" key="4">
    <source>
        <dbReference type="ARBA" id="ARBA00022695"/>
    </source>
</evidence>
<sequence length="641" mass="72089">MNPLSDCLGHPEKSLSGEDKVPLGMVTQGDHTERISLFLIDSPAFPVVLGLPWLACHDPTVSWQRRAFTGWCRECSGRCLGVSVGATTVESPDQVSTVRIPPEYADLAHLPPHRRGDCAINLLVDAALPRSHVYPLSQAEAMETYVTESLRQGFIRSSTSPTSSSFFFVKKEGGLRPCIDYRGLNQITVRYSYPLPLIATAIESMHGARLFAKLDLRSTYNLVRIREGDEWKTAFSTTSGHDEYLVMPYGLMNTPSVFQTFVDKIFRDLHGQGVLVYIDDILIYSATPAEHVSLVRRVLGRLLEHDLYVKAEKCLFFKQSVSFLGYRISTSGVEMESDRISAVHNWPTPTTVKEVQRFLGFDNYYRKFIWGFGQVAAPITSLLKGGPVRLQWSAEADRAFGHLRALFTSAPVLAHPDPSLAFIVEVDASEAWIGAVLSQRLGTPPKLRPCAFFSRKLSLAERNYDVGDRELLAGVKALKAWRHWLEGAKHPFLIWTDHRNLEYIRAARRLNPRQARWAMFFTRFVFTLSYRPGSQNVKADALSQLYDTEEGPMDTTPILPASCLVAPVVWELDADIQRVLRAEPTPPQCPAGCLYIPSAVRDQLIYWAHTSPSSGHPGIGQTVPCLSGKYWWPTKYWWLRT</sequence>
<feature type="compositionally biased region" description="Basic and acidic residues" evidence="10">
    <location>
        <begin position="9"/>
        <end position="21"/>
    </location>
</feature>
<feature type="domain" description="Reverse transcriptase" evidence="11">
    <location>
        <begin position="149"/>
        <end position="328"/>
    </location>
</feature>
<dbReference type="InterPro" id="IPR050951">
    <property type="entry name" value="Retrovirus_Pol_polyprotein"/>
</dbReference>
<dbReference type="GeneTree" id="ENSGT01100000263500"/>
<reference evidence="13" key="1">
    <citation type="submission" date="2018-06" db="EMBL/GenBank/DDBJ databases">
        <title>Genome assembly of Danube salmon.</title>
        <authorList>
            <person name="Macqueen D.J."/>
            <person name="Gundappa M.K."/>
        </authorList>
    </citation>
    <scope>NUCLEOTIDE SEQUENCE [LARGE SCALE GENOMIC DNA]</scope>
</reference>
<dbReference type="InterPro" id="IPR043502">
    <property type="entry name" value="DNA/RNA_pol_sf"/>
</dbReference>
<protein>
    <recommendedName>
        <fullName evidence="9">Gypsy retrotransposon integrase-like protein 1</fullName>
        <ecNumber evidence="2">3.1.26.4</ecNumber>
    </recommendedName>
</protein>
<dbReference type="PROSITE" id="PS50878">
    <property type="entry name" value="RT_POL"/>
    <property type="match status" value="1"/>
</dbReference>
<dbReference type="Gene3D" id="1.10.340.70">
    <property type="match status" value="1"/>
</dbReference>
<comment type="similarity">
    <text evidence="1">Belongs to the beta type-B retroviral polymerase family. HERV class-II K(HML-2) pol subfamily.</text>
</comment>
<evidence type="ECO:0000259" key="11">
    <source>
        <dbReference type="PROSITE" id="PS50878"/>
    </source>
</evidence>
<keyword evidence="4" id="KW-0548">Nucleotidyltransferase</keyword>
<dbReference type="Pfam" id="PF17917">
    <property type="entry name" value="RT_RNaseH"/>
    <property type="match status" value="1"/>
</dbReference>
<dbReference type="InterPro" id="IPR041588">
    <property type="entry name" value="Integrase_H2C2"/>
</dbReference>
<keyword evidence="5" id="KW-0540">Nuclease</keyword>
<dbReference type="PANTHER" id="PTHR37984">
    <property type="entry name" value="PROTEIN CBG26694"/>
    <property type="match status" value="1"/>
</dbReference>
<keyword evidence="7" id="KW-0378">Hydrolase</keyword>
<dbReference type="Gene3D" id="3.30.70.270">
    <property type="match status" value="2"/>
</dbReference>
<dbReference type="InterPro" id="IPR043128">
    <property type="entry name" value="Rev_trsase/Diguanyl_cyclase"/>
</dbReference>
<keyword evidence="13" id="KW-1185">Reference proteome</keyword>
<dbReference type="Ensembl" id="ENSHHUT00000041912.1">
    <property type="protein sequence ID" value="ENSHHUP00000040348.1"/>
    <property type="gene ID" value="ENSHHUG00000024979.1"/>
</dbReference>
<dbReference type="AlphaFoldDB" id="A0A4W5MRE3"/>
<evidence type="ECO:0000313" key="13">
    <source>
        <dbReference type="Proteomes" id="UP000314982"/>
    </source>
</evidence>
<dbReference type="InterPro" id="IPR041373">
    <property type="entry name" value="RT_RNaseH"/>
</dbReference>
<proteinExistence type="inferred from homology"/>
<dbReference type="SUPFAM" id="SSF56672">
    <property type="entry name" value="DNA/RNA polymerases"/>
    <property type="match status" value="1"/>
</dbReference>
<dbReference type="Gene3D" id="3.10.10.10">
    <property type="entry name" value="HIV Type 1 Reverse Transcriptase, subunit A, domain 1"/>
    <property type="match status" value="1"/>
</dbReference>
<dbReference type="Pfam" id="PF00078">
    <property type="entry name" value="RVT_1"/>
    <property type="match status" value="1"/>
</dbReference>
<dbReference type="EC" id="3.1.26.4" evidence="2"/>
<dbReference type="Pfam" id="PF17921">
    <property type="entry name" value="Integrase_H2C2"/>
    <property type="match status" value="1"/>
</dbReference>
<evidence type="ECO:0000256" key="5">
    <source>
        <dbReference type="ARBA" id="ARBA00022722"/>
    </source>
</evidence>
<evidence type="ECO:0000256" key="9">
    <source>
        <dbReference type="ARBA" id="ARBA00039658"/>
    </source>
</evidence>